<dbReference type="Pfam" id="PF00982">
    <property type="entry name" value="Glyco_transf_20"/>
    <property type="match status" value="1"/>
</dbReference>
<dbReference type="InterPro" id="IPR001830">
    <property type="entry name" value="Glyco_trans_20"/>
</dbReference>
<dbReference type="EMBL" id="JAVKPH010000002">
    <property type="protein sequence ID" value="MDR5651456.1"/>
    <property type="molecule type" value="Genomic_DNA"/>
</dbReference>
<dbReference type="PANTHER" id="PTHR10788:SF106">
    <property type="entry name" value="BCDNA.GH08860"/>
    <property type="match status" value="1"/>
</dbReference>
<dbReference type="Proteomes" id="UP001247754">
    <property type="component" value="Unassembled WGS sequence"/>
</dbReference>
<gene>
    <name evidence="3" type="ORF">RGD00_02490</name>
</gene>
<evidence type="ECO:0000256" key="2">
    <source>
        <dbReference type="SAM" id="MobiDB-lite"/>
    </source>
</evidence>
<accession>A0ABU1F3L1</accession>
<dbReference type="Gene3D" id="3.40.50.2000">
    <property type="entry name" value="Glycogen Phosphorylase B"/>
    <property type="match status" value="2"/>
</dbReference>
<organism evidence="3 4">
    <name type="scientific">Ruixingdingia sedimenti</name>
    <dbReference type="NCBI Taxonomy" id="3073604"/>
    <lineage>
        <taxon>Bacteria</taxon>
        <taxon>Pseudomonadati</taxon>
        <taxon>Pseudomonadota</taxon>
        <taxon>Alphaproteobacteria</taxon>
        <taxon>Rhodobacterales</taxon>
        <taxon>Paracoccaceae</taxon>
        <taxon>Ruixingdingia</taxon>
    </lineage>
</organism>
<comment type="caution">
    <text evidence="3">The sequence shown here is derived from an EMBL/GenBank/DDBJ whole genome shotgun (WGS) entry which is preliminary data.</text>
</comment>
<proteinExistence type="inferred from homology"/>
<evidence type="ECO:0000256" key="1">
    <source>
        <dbReference type="ARBA" id="ARBA00008799"/>
    </source>
</evidence>
<comment type="similarity">
    <text evidence="1">Belongs to the glycosyltransferase 20 family.</text>
</comment>
<feature type="region of interest" description="Disordered" evidence="2">
    <location>
        <begin position="477"/>
        <end position="499"/>
    </location>
</feature>
<evidence type="ECO:0000313" key="3">
    <source>
        <dbReference type="EMBL" id="MDR5651456.1"/>
    </source>
</evidence>
<keyword evidence="4" id="KW-1185">Reference proteome</keyword>
<name>A0ABU1F3L1_9RHOB</name>
<dbReference type="SUPFAM" id="SSF53756">
    <property type="entry name" value="UDP-Glycosyltransferase/glycogen phosphorylase"/>
    <property type="match status" value="1"/>
</dbReference>
<reference evidence="3 4" key="1">
    <citation type="submission" date="2023-09" db="EMBL/GenBank/DDBJ databases">
        <title>Xinfangfangia sedmenti sp. nov., isolated the sedment.</title>
        <authorList>
            <person name="Xu L."/>
        </authorList>
    </citation>
    <scope>NUCLEOTIDE SEQUENCE [LARGE SCALE GENOMIC DNA]</scope>
    <source>
        <strain evidence="3 4">LG-4</strain>
    </source>
</reference>
<sequence length="499" mass="54730">MSRLIVVSNRVPDPRRPAAGGLATALTAALQARGGIWMGWSGECCDDDTEPQLRQRQAGAVTYAVTDLSARDHAEYYQGFANSVLWPLCHYRLGLTDYARKDAAGYWRVNRLFAGHLLPLLRKDDVLWVHDYHLLPLAAELRLHGVTNPIGFFMHIPWPAPDVFLSVPGSDALLSAMTGYDLLGFQTENDTANFAQCLARSRIARPMPGDPGRLATRQRSFRAGTFPISIDTAGFARTAEQAVRNPAMRRLQETLRGQRLILGVDRLDYSKGIPQRIEGYRRFLLDRPAFQGQVTYLQITPKSRAGVEQYEALQREIAEQAGHLAGELGRLDWAPMRYVNRSFGQSVLAGTCRMARAALVTPLRDGMNLVAKEYVAAQDPADPGVLILSRFAGAAQELDEGALLVNPYDVEAIAGALGQAMDMAPEERRERHGAMLRVLQDHTVFDWCDSFLSALSAPGAAQAAAGTAEPRRRIDIRLAAPSGPQTPGNGPRPSLPETA</sequence>
<dbReference type="CDD" id="cd03788">
    <property type="entry name" value="GT20_TPS"/>
    <property type="match status" value="1"/>
</dbReference>
<dbReference type="PANTHER" id="PTHR10788">
    <property type="entry name" value="TREHALOSE-6-PHOSPHATE SYNTHASE"/>
    <property type="match status" value="1"/>
</dbReference>
<protein>
    <submittedName>
        <fullName evidence="3">Trehalose-6-phosphate synthase</fullName>
    </submittedName>
</protein>
<dbReference type="RefSeq" id="WP_310455620.1">
    <property type="nucleotide sequence ID" value="NZ_JAVKPH010000002.1"/>
</dbReference>
<evidence type="ECO:0000313" key="4">
    <source>
        <dbReference type="Proteomes" id="UP001247754"/>
    </source>
</evidence>